<accession>A0A7X9X4K6</accession>
<evidence type="ECO:0000313" key="2">
    <source>
        <dbReference type="Proteomes" id="UP000583127"/>
    </source>
</evidence>
<dbReference type="Proteomes" id="UP000583127">
    <property type="component" value="Unassembled WGS sequence"/>
</dbReference>
<evidence type="ECO:0000313" key="1">
    <source>
        <dbReference type="EMBL" id="NML31334.1"/>
    </source>
</evidence>
<proteinExistence type="predicted"/>
<keyword evidence="2" id="KW-1185">Reference proteome</keyword>
<dbReference type="EMBL" id="JABBFZ010000004">
    <property type="protein sequence ID" value="NML31334.1"/>
    <property type="molecule type" value="Genomic_DNA"/>
</dbReference>
<sequence length="130" mass="14060">MNTPRRPSLLGDAEIEQTVREFAARVLFLRAAWHAGKPGAENPLEAIERDARALSNALKLTPYGSAYWSVLLPDETKHTGDPGAGLGLWVAGQVIAMMQAIEGGESEATIKSKLETMLADVVARLTGRKY</sequence>
<name>A0A7X9X4K6_9BURK</name>
<dbReference type="RefSeq" id="WP_169497593.1">
    <property type="nucleotide sequence ID" value="NZ_JABBFZ010000004.1"/>
</dbReference>
<dbReference type="AlphaFoldDB" id="A0A7X9X4K6"/>
<comment type="caution">
    <text evidence="1">The sequence shown here is derived from an EMBL/GenBank/DDBJ whole genome shotgun (WGS) entry which is preliminary data.</text>
</comment>
<reference evidence="1 2" key="1">
    <citation type="submission" date="2020-04" db="EMBL/GenBank/DDBJ databases">
        <title>Paraburkholderia sp. G-4-1-8 isolated from soil.</title>
        <authorList>
            <person name="Dahal R.H."/>
        </authorList>
    </citation>
    <scope>NUCLEOTIDE SEQUENCE [LARGE SCALE GENOMIC DNA]</scope>
    <source>
        <strain evidence="1 2">G-4-1-8</strain>
    </source>
</reference>
<gene>
    <name evidence="1" type="ORF">HHL14_10870</name>
</gene>
<protein>
    <submittedName>
        <fullName evidence="1">Uncharacterized protein</fullName>
    </submittedName>
</protein>
<organism evidence="1 2">
    <name type="scientific">Paraburkholderia antibiotica</name>
    <dbReference type="NCBI Taxonomy" id="2728839"/>
    <lineage>
        <taxon>Bacteria</taxon>
        <taxon>Pseudomonadati</taxon>
        <taxon>Pseudomonadota</taxon>
        <taxon>Betaproteobacteria</taxon>
        <taxon>Burkholderiales</taxon>
        <taxon>Burkholderiaceae</taxon>
        <taxon>Paraburkholderia</taxon>
    </lineage>
</organism>